<feature type="signal peptide" evidence="1">
    <location>
        <begin position="1"/>
        <end position="19"/>
    </location>
</feature>
<proteinExistence type="predicted"/>
<dbReference type="EMBL" id="FSRL01000001">
    <property type="protein sequence ID" value="SIN74996.1"/>
    <property type="molecule type" value="Genomic_DNA"/>
</dbReference>
<gene>
    <name evidence="2" type="ORF">SAMN05444002_0073</name>
</gene>
<evidence type="ECO:0000313" key="2">
    <source>
        <dbReference type="EMBL" id="SIN74996.1"/>
    </source>
</evidence>
<keyword evidence="3" id="KW-1185">Reference proteome</keyword>
<dbReference type="RefSeq" id="WP_074254303.1">
    <property type="nucleotide sequence ID" value="NZ_FSRL01000001.1"/>
</dbReference>
<evidence type="ECO:0000256" key="1">
    <source>
        <dbReference type="SAM" id="SignalP"/>
    </source>
</evidence>
<reference evidence="3" key="1">
    <citation type="submission" date="2016-11" db="EMBL/GenBank/DDBJ databases">
        <authorList>
            <person name="Varghese N."/>
            <person name="Submissions S."/>
        </authorList>
    </citation>
    <scope>NUCLEOTIDE SEQUENCE [LARGE SCALE GENOMIC DNA]</scope>
    <source>
        <strain evidence="3">DSM 29440</strain>
    </source>
</reference>
<keyword evidence="1" id="KW-0732">Signal</keyword>
<dbReference type="OrthoDB" id="7857395at2"/>
<accession>A0A1N6DW32</accession>
<dbReference type="AlphaFoldDB" id="A0A1N6DW32"/>
<organism evidence="2 3">
    <name type="scientific">Vannielia litorea</name>
    <dbReference type="NCBI Taxonomy" id="1217970"/>
    <lineage>
        <taxon>Bacteria</taxon>
        <taxon>Pseudomonadati</taxon>
        <taxon>Pseudomonadota</taxon>
        <taxon>Alphaproteobacteria</taxon>
        <taxon>Rhodobacterales</taxon>
        <taxon>Paracoccaceae</taxon>
        <taxon>Vannielia</taxon>
    </lineage>
</organism>
<evidence type="ECO:0000313" key="3">
    <source>
        <dbReference type="Proteomes" id="UP000184932"/>
    </source>
</evidence>
<feature type="chain" id="PRO_5013383018" evidence="1">
    <location>
        <begin position="20"/>
        <end position="152"/>
    </location>
</feature>
<protein>
    <submittedName>
        <fullName evidence="2">Uncharacterized protein</fullName>
    </submittedName>
</protein>
<sequence>MRSHLASAVLLSLALPVAAQETGPTGPADIFAHLAANRWAFPNVQDMHCDENPHTVTFNEERSLSWFTWDGPMVNYLGETDQEGVYDVIESDADSITMYLHGEQRRTDAGSPVIWILRLIEDGEAYCWDRTDWSPPRCTHLHIRCKPPAPIS</sequence>
<name>A0A1N6DW32_9RHOB</name>
<dbReference type="Proteomes" id="UP000184932">
    <property type="component" value="Unassembled WGS sequence"/>
</dbReference>